<comment type="subcellular location">
    <subcellularLocation>
        <location evidence="1">Cell membrane</location>
        <topology evidence="1">Multi-pass membrane protein</topology>
    </subcellularLocation>
    <subcellularLocation>
        <location evidence="8">Membrane</location>
        <topology evidence="8">Multi-pass membrane protein</topology>
    </subcellularLocation>
</comment>
<evidence type="ECO:0000313" key="9">
    <source>
        <dbReference type="EMBL" id="MBD3108331.1"/>
    </source>
</evidence>
<dbReference type="InterPro" id="IPR045861">
    <property type="entry name" value="CorA_cytoplasmic_dom"/>
</dbReference>
<keyword evidence="5 8" id="KW-0812">Transmembrane</keyword>
<dbReference type="NCBIfam" id="TIGR00383">
    <property type="entry name" value="corA"/>
    <property type="match status" value="1"/>
</dbReference>
<dbReference type="RefSeq" id="WP_190997874.1">
    <property type="nucleotide sequence ID" value="NZ_JACXSI010000016.1"/>
</dbReference>
<keyword evidence="10" id="KW-1185">Reference proteome</keyword>
<feature type="transmembrane region" description="Helical" evidence="8">
    <location>
        <begin position="256"/>
        <end position="276"/>
    </location>
</feature>
<keyword evidence="8" id="KW-0406">Ion transport</keyword>
<dbReference type="PANTHER" id="PTHR46494">
    <property type="entry name" value="CORA FAMILY METAL ION TRANSPORTER (EUROFUNG)"/>
    <property type="match status" value="1"/>
</dbReference>
<comment type="similarity">
    <text evidence="2 8">Belongs to the CorA metal ion transporter (MIT) (TC 1.A.35) family.</text>
</comment>
<dbReference type="Gene3D" id="3.30.460.20">
    <property type="entry name" value="CorA soluble domain-like"/>
    <property type="match status" value="1"/>
</dbReference>
<name>A0A927CVL4_9BACI</name>
<dbReference type="InterPro" id="IPR002523">
    <property type="entry name" value="MgTranspt_CorA/ZnTranspt_ZntB"/>
</dbReference>
<keyword evidence="8" id="KW-0460">Magnesium</keyword>
<comment type="caution">
    <text evidence="9">The sequence shown here is derived from an EMBL/GenBank/DDBJ whole genome shotgun (WGS) entry which is preliminary data.</text>
</comment>
<dbReference type="PANTHER" id="PTHR46494:SF1">
    <property type="entry name" value="CORA FAMILY METAL ION TRANSPORTER (EUROFUNG)"/>
    <property type="match status" value="1"/>
</dbReference>
<dbReference type="CDD" id="cd12831">
    <property type="entry name" value="TmCorA-like_u2"/>
    <property type="match status" value="1"/>
</dbReference>
<dbReference type="GO" id="GO:0015087">
    <property type="term" value="F:cobalt ion transmembrane transporter activity"/>
    <property type="evidence" value="ECO:0007669"/>
    <property type="project" value="UniProtKB-UniRule"/>
</dbReference>
<evidence type="ECO:0000313" key="10">
    <source>
        <dbReference type="Proteomes" id="UP000602076"/>
    </source>
</evidence>
<keyword evidence="6 8" id="KW-1133">Transmembrane helix</keyword>
<dbReference type="SUPFAM" id="SSF143865">
    <property type="entry name" value="CorA soluble domain-like"/>
    <property type="match status" value="1"/>
</dbReference>
<dbReference type="EMBL" id="JACXSI010000016">
    <property type="protein sequence ID" value="MBD3108331.1"/>
    <property type="molecule type" value="Genomic_DNA"/>
</dbReference>
<dbReference type="GO" id="GO:0015095">
    <property type="term" value="F:magnesium ion transmembrane transporter activity"/>
    <property type="evidence" value="ECO:0007669"/>
    <property type="project" value="UniProtKB-UniRule"/>
</dbReference>
<dbReference type="GO" id="GO:0000287">
    <property type="term" value="F:magnesium ion binding"/>
    <property type="evidence" value="ECO:0007669"/>
    <property type="project" value="TreeGrafter"/>
</dbReference>
<evidence type="ECO:0000256" key="6">
    <source>
        <dbReference type="ARBA" id="ARBA00022989"/>
    </source>
</evidence>
<dbReference type="AlphaFoldDB" id="A0A927CVL4"/>
<keyword evidence="7 8" id="KW-0472">Membrane</keyword>
<dbReference type="Gene3D" id="1.20.58.340">
    <property type="entry name" value="Magnesium transport protein CorA, transmembrane region"/>
    <property type="match status" value="2"/>
</dbReference>
<gene>
    <name evidence="8 9" type="primary">corA</name>
    <name evidence="9" type="ORF">IEO70_08125</name>
</gene>
<dbReference type="GO" id="GO:0050897">
    <property type="term" value="F:cobalt ion binding"/>
    <property type="evidence" value="ECO:0007669"/>
    <property type="project" value="TreeGrafter"/>
</dbReference>
<evidence type="ECO:0000256" key="8">
    <source>
        <dbReference type="RuleBase" id="RU362010"/>
    </source>
</evidence>
<comment type="function">
    <text evidence="8">Mediates influx of magnesium ions.</text>
</comment>
<dbReference type="FunFam" id="1.20.58.340:FF:000012">
    <property type="entry name" value="Magnesium transport protein CorA"/>
    <property type="match status" value="1"/>
</dbReference>
<dbReference type="Pfam" id="PF01544">
    <property type="entry name" value="CorA"/>
    <property type="match status" value="1"/>
</dbReference>
<dbReference type="SUPFAM" id="SSF144083">
    <property type="entry name" value="Magnesium transport protein CorA, transmembrane region"/>
    <property type="match status" value="1"/>
</dbReference>
<feature type="transmembrane region" description="Helical" evidence="8">
    <location>
        <begin position="288"/>
        <end position="307"/>
    </location>
</feature>
<dbReference type="InterPro" id="IPR045863">
    <property type="entry name" value="CorA_TM1_TM2"/>
</dbReference>
<reference evidence="9" key="1">
    <citation type="submission" date="2020-09" db="EMBL/GenBank/DDBJ databases">
        <title>Bacillus faecalis sp. nov., a moderately halophilic bacterium isolated from cow faeces.</title>
        <authorList>
            <person name="Jiang L."/>
            <person name="Lee J."/>
        </authorList>
    </citation>
    <scope>NUCLEOTIDE SEQUENCE</scope>
    <source>
        <strain evidence="9">AGMB 02131</strain>
    </source>
</reference>
<accession>A0A927CVL4</accession>
<keyword evidence="3 8" id="KW-0813">Transport</keyword>
<dbReference type="InterPro" id="IPR004488">
    <property type="entry name" value="Mg/Co-transport_prot_CorA"/>
</dbReference>
<evidence type="ECO:0000256" key="3">
    <source>
        <dbReference type="ARBA" id="ARBA00022448"/>
    </source>
</evidence>
<evidence type="ECO:0000256" key="4">
    <source>
        <dbReference type="ARBA" id="ARBA00022475"/>
    </source>
</evidence>
<proteinExistence type="inferred from homology"/>
<keyword evidence="4 8" id="KW-1003">Cell membrane</keyword>
<dbReference type="GO" id="GO:0005886">
    <property type="term" value="C:plasma membrane"/>
    <property type="evidence" value="ECO:0007669"/>
    <property type="project" value="UniProtKB-SubCell"/>
</dbReference>
<sequence length="316" mass="37821">MLRTIALNQNNKLLLNPPLQTLKDMKWYWCDFNTPTDEEAELLLTHFHFHPLAVEDCMVELQRPKLDYYENLHFLIIHAIDDRLETHEIDLFIAEQFIVTFHLQPHKEIEDIWNNLQSFNDFQKISPLEIGYKVIDKIVDSFFPIVERVEDQLLAIENSDEVQQGTDTLITQTYKVRKDLLKLRQTIIPMRDLIYRIVESKRFLNQEQQRAYFHDIYDHLLKLSEMIESNRQLTADIRDNYISLNSYRMNNIMKTLTVITTIFMPLTFLAGIYGMNFVYMPELKARNGYFIILAVMLIISLLMYYWFKKKGWFDSD</sequence>
<evidence type="ECO:0000256" key="5">
    <source>
        <dbReference type="ARBA" id="ARBA00022692"/>
    </source>
</evidence>
<organism evidence="9 10">
    <name type="scientific">Peribacillus faecalis</name>
    <dbReference type="NCBI Taxonomy" id="2772559"/>
    <lineage>
        <taxon>Bacteria</taxon>
        <taxon>Bacillati</taxon>
        <taxon>Bacillota</taxon>
        <taxon>Bacilli</taxon>
        <taxon>Bacillales</taxon>
        <taxon>Bacillaceae</taxon>
        <taxon>Peribacillus</taxon>
    </lineage>
</organism>
<evidence type="ECO:0000256" key="2">
    <source>
        <dbReference type="ARBA" id="ARBA00009765"/>
    </source>
</evidence>
<protein>
    <recommendedName>
        <fullName evidence="8">Magnesium transport protein CorA</fullName>
    </recommendedName>
</protein>
<evidence type="ECO:0000256" key="1">
    <source>
        <dbReference type="ARBA" id="ARBA00004651"/>
    </source>
</evidence>
<evidence type="ECO:0000256" key="7">
    <source>
        <dbReference type="ARBA" id="ARBA00023136"/>
    </source>
</evidence>
<dbReference type="Proteomes" id="UP000602076">
    <property type="component" value="Unassembled WGS sequence"/>
</dbReference>